<evidence type="ECO:0000256" key="13">
    <source>
        <dbReference type="ARBA" id="ARBA00022786"/>
    </source>
</evidence>
<dbReference type="PROSITE" id="PS50144">
    <property type="entry name" value="MATH"/>
    <property type="match status" value="1"/>
</dbReference>
<dbReference type="InterPro" id="IPR038765">
    <property type="entry name" value="Papain-like_cys_pep_sf"/>
</dbReference>
<dbReference type="PROSITE" id="PS00973">
    <property type="entry name" value="USP_2"/>
    <property type="match status" value="1"/>
</dbReference>
<dbReference type="PANTHER" id="PTHR24006:SF644">
    <property type="entry name" value="UBIQUITIN CARBOXYL-TERMINAL HYDROLASE 7"/>
    <property type="match status" value="1"/>
</dbReference>
<dbReference type="CDD" id="cd03772">
    <property type="entry name" value="MATH_HAUSP"/>
    <property type="match status" value="1"/>
</dbReference>
<dbReference type="GO" id="GO:0005829">
    <property type="term" value="C:cytosol"/>
    <property type="evidence" value="ECO:0007669"/>
    <property type="project" value="TreeGrafter"/>
</dbReference>
<dbReference type="FunFam" id="3.10.20.90:FF:000064">
    <property type="entry name" value="Putative ubiquitin carboxyl-terminal hydrolase 7"/>
    <property type="match status" value="1"/>
</dbReference>
<dbReference type="PROSITE" id="PS50235">
    <property type="entry name" value="USP_3"/>
    <property type="match status" value="1"/>
</dbReference>
<accession>A0A6P7SG22</accession>
<dbReference type="RefSeq" id="XP_029637135.1">
    <property type="nucleotide sequence ID" value="XM_029781275.2"/>
</dbReference>
<evidence type="ECO:0000256" key="1">
    <source>
        <dbReference type="ARBA" id="ARBA00000707"/>
    </source>
</evidence>
<dbReference type="GO" id="GO:0005694">
    <property type="term" value="C:chromosome"/>
    <property type="evidence" value="ECO:0007669"/>
    <property type="project" value="UniProtKB-SubCell"/>
</dbReference>
<evidence type="ECO:0000256" key="3">
    <source>
        <dbReference type="ARBA" id="ARBA00004322"/>
    </source>
</evidence>
<evidence type="ECO:0000256" key="5">
    <source>
        <dbReference type="ARBA" id="ARBA00009085"/>
    </source>
</evidence>
<dbReference type="FunFam" id="3.90.70.10:FF:000005">
    <property type="entry name" value="Ubiquitin carboxyl-terminal hydrolase 7"/>
    <property type="match status" value="1"/>
</dbReference>
<dbReference type="Gene3D" id="2.60.210.10">
    <property type="entry name" value="Apoptosis, Tumor Necrosis Factor Receptor Associated Protein 2, Chain A"/>
    <property type="match status" value="1"/>
</dbReference>
<name>A0A6P7SG22_9MOLL</name>
<dbReference type="Gene3D" id="3.10.20.90">
    <property type="entry name" value="Phosphatidylinositol 3-kinase Catalytic Subunit, Chain A, domain 1"/>
    <property type="match status" value="2"/>
</dbReference>
<dbReference type="GO" id="GO:0016579">
    <property type="term" value="P:protein deubiquitination"/>
    <property type="evidence" value="ECO:0007669"/>
    <property type="project" value="InterPro"/>
</dbReference>
<comment type="similarity">
    <text evidence="5">Belongs to the peptidase C19 family.</text>
</comment>
<dbReference type="Pfam" id="PF00443">
    <property type="entry name" value="UCH"/>
    <property type="match status" value="1"/>
</dbReference>
<dbReference type="GO" id="GO:0031647">
    <property type="term" value="P:regulation of protein stability"/>
    <property type="evidence" value="ECO:0007669"/>
    <property type="project" value="UniProtKB-ARBA"/>
</dbReference>
<evidence type="ECO:0000313" key="22">
    <source>
        <dbReference type="RefSeq" id="XP_029637135.1"/>
    </source>
</evidence>
<dbReference type="GO" id="GO:0006508">
    <property type="term" value="P:proteolysis"/>
    <property type="evidence" value="ECO:0007669"/>
    <property type="project" value="UniProtKB-KW"/>
</dbReference>
<evidence type="ECO:0000256" key="16">
    <source>
        <dbReference type="ARBA" id="ARBA00022843"/>
    </source>
</evidence>
<dbReference type="FunFam" id="2.60.210.10:FF:000006">
    <property type="entry name" value="Ubiquitin carboxyl-terminal hydrolase 7"/>
    <property type="match status" value="1"/>
</dbReference>
<keyword evidence="10" id="KW-0963">Cytoplasm</keyword>
<dbReference type="GO" id="GO:0004843">
    <property type="term" value="F:cysteine-type deubiquitinase activity"/>
    <property type="evidence" value="ECO:0007669"/>
    <property type="project" value="UniProtKB-EC"/>
</dbReference>
<keyword evidence="13" id="KW-0833">Ubl conjugation pathway</keyword>
<dbReference type="SUPFAM" id="SSF49599">
    <property type="entry name" value="TRAF domain-like"/>
    <property type="match status" value="1"/>
</dbReference>
<dbReference type="KEGG" id="osn:115212392"/>
<evidence type="ECO:0000313" key="21">
    <source>
        <dbReference type="Proteomes" id="UP000515154"/>
    </source>
</evidence>
<dbReference type="InterPro" id="IPR028889">
    <property type="entry name" value="USP"/>
</dbReference>
<keyword evidence="16" id="KW-0832">Ubl conjugation</keyword>
<keyword evidence="21" id="KW-1185">Reference proteome</keyword>
<dbReference type="InterPro" id="IPR002083">
    <property type="entry name" value="MATH/TRAF_dom"/>
</dbReference>
<dbReference type="InterPro" id="IPR029346">
    <property type="entry name" value="USP_C"/>
</dbReference>
<proteinExistence type="inferred from homology"/>
<dbReference type="InterPro" id="IPR008974">
    <property type="entry name" value="TRAF-like"/>
</dbReference>
<evidence type="ECO:0000256" key="2">
    <source>
        <dbReference type="ARBA" id="ARBA00004286"/>
    </source>
</evidence>
<dbReference type="CDD" id="cd02659">
    <property type="entry name" value="peptidase_C19C"/>
    <property type="match status" value="1"/>
</dbReference>
<dbReference type="SUPFAM" id="SSF54001">
    <property type="entry name" value="Cysteine proteinases"/>
    <property type="match status" value="1"/>
</dbReference>
<keyword evidence="14 22" id="KW-0378">Hydrolase</keyword>
<evidence type="ECO:0000256" key="19">
    <source>
        <dbReference type="ARBA" id="ARBA00031508"/>
    </source>
</evidence>
<dbReference type="InterPro" id="IPR050164">
    <property type="entry name" value="Peptidase_C19"/>
</dbReference>
<evidence type="ECO:0000256" key="7">
    <source>
        <dbReference type="ARBA" id="ARBA00021393"/>
    </source>
</evidence>
<reference evidence="22" key="1">
    <citation type="submission" date="2025-08" db="UniProtKB">
        <authorList>
            <consortium name="RefSeq"/>
        </authorList>
    </citation>
    <scope>IDENTIFICATION</scope>
</reference>
<keyword evidence="17" id="KW-0539">Nucleus</keyword>
<keyword evidence="12" id="KW-0645">Protease</keyword>
<dbReference type="FunFam" id="3.10.20.90:FF:000057">
    <property type="entry name" value="Putative ubiquitin carboxyl-terminal hydrolase 7"/>
    <property type="match status" value="1"/>
</dbReference>
<organism evidence="21 22">
    <name type="scientific">Octopus sinensis</name>
    <name type="common">East Asian common octopus</name>
    <dbReference type="NCBI Taxonomy" id="2607531"/>
    <lineage>
        <taxon>Eukaryota</taxon>
        <taxon>Metazoa</taxon>
        <taxon>Spiralia</taxon>
        <taxon>Lophotrochozoa</taxon>
        <taxon>Mollusca</taxon>
        <taxon>Cephalopoda</taxon>
        <taxon>Coleoidea</taxon>
        <taxon>Octopodiformes</taxon>
        <taxon>Octopoda</taxon>
        <taxon>Incirrata</taxon>
        <taxon>Octopodidae</taxon>
        <taxon>Octopus</taxon>
    </lineage>
</organism>
<dbReference type="Pfam" id="PF22486">
    <property type="entry name" value="MATH_2"/>
    <property type="match status" value="1"/>
</dbReference>
<evidence type="ECO:0000256" key="12">
    <source>
        <dbReference type="ARBA" id="ARBA00022670"/>
    </source>
</evidence>
<evidence type="ECO:0000256" key="18">
    <source>
        <dbReference type="ARBA" id="ARBA00031500"/>
    </source>
</evidence>
<dbReference type="EC" id="3.4.19.12" evidence="6"/>
<evidence type="ECO:0000256" key="10">
    <source>
        <dbReference type="ARBA" id="ARBA00022490"/>
    </source>
</evidence>
<evidence type="ECO:0000256" key="8">
    <source>
        <dbReference type="ARBA" id="ARBA00022454"/>
    </source>
</evidence>
<keyword evidence="15" id="KW-0788">Thiol protease</keyword>
<dbReference type="Gene3D" id="3.90.70.10">
    <property type="entry name" value="Cysteine proteinases"/>
    <property type="match status" value="1"/>
</dbReference>
<dbReference type="InterPro" id="IPR024729">
    <property type="entry name" value="USP7_ICP0-binding_dom"/>
</dbReference>
<evidence type="ECO:0000256" key="15">
    <source>
        <dbReference type="ARBA" id="ARBA00022807"/>
    </source>
</evidence>
<evidence type="ECO:0000256" key="4">
    <source>
        <dbReference type="ARBA" id="ARBA00004496"/>
    </source>
</evidence>
<dbReference type="Pfam" id="PF12436">
    <property type="entry name" value="USP7_ICP0_bdg"/>
    <property type="match status" value="1"/>
</dbReference>
<dbReference type="AlphaFoldDB" id="A0A6P7SG22"/>
<dbReference type="GO" id="GO:0016605">
    <property type="term" value="C:PML body"/>
    <property type="evidence" value="ECO:0007669"/>
    <property type="project" value="UniProtKB-SubCell"/>
</dbReference>
<evidence type="ECO:0000256" key="9">
    <source>
        <dbReference type="ARBA" id="ARBA00022473"/>
    </source>
</evidence>
<evidence type="ECO:0000256" key="6">
    <source>
        <dbReference type="ARBA" id="ARBA00012759"/>
    </source>
</evidence>
<evidence type="ECO:0000256" key="20">
    <source>
        <dbReference type="ARBA" id="ARBA00077310"/>
    </source>
</evidence>
<dbReference type="Pfam" id="PF14533">
    <property type="entry name" value="USP7_C2"/>
    <property type="match status" value="1"/>
</dbReference>
<dbReference type="SMART" id="SM00061">
    <property type="entry name" value="MATH"/>
    <property type="match status" value="1"/>
</dbReference>
<evidence type="ECO:0000256" key="17">
    <source>
        <dbReference type="ARBA" id="ARBA00023242"/>
    </source>
</evidence>
<evidence type="ECO:0000256" key="11">
    <source>
        <dbReference type="ARBA" id="ARBA00022553"/>
    </source>
</evidence>
<dbReference type="PANTHER" id="PTHR24006">
    <property type="entry name" value="UBIQUITIN CARBOXYL-TERMINAL HYDROLASE"/>
    <property type="match status" value="1"/>
</dbReference>
<comment type="subcellular location">
    <subcellularLocation>
        <location evidence="2">Chromosome</location>
    </subcellularLocation>
    <subcellularLocation>
        <location evidence="4">Cytoplasm</location>
    </subcellularLocation>
    <subcellularLocation>
        <location evidence="3">Nucleus</location>
        <location evidence="3">PML body</location>
    </subcellularLocation>
</comment>
<keyword evidence="9" id="KW-0217">Developmental protein</keyword>
<keyword evidence="11" id="KW-0597">Phosphoprotein</keyword>
<gene>
    <name evidence="22" type="primary">LOC115212392</name>
</gene>
<dbReference type="InterPro" id="IPR001394">
    <property type="entry name" value="Peptidase_C19_UCH"/>
</dbReference>
<protein>
    <recommendedName>
        <fullName evidence="7">Ubiquitin carboxyl-terminal hydrolase 7</fullName>
        <ecNumber evidence="6">3.4.19.12</ecNumber>
    </recommendedName>
    <alternativeName>
        <fullName evidence="20">Deubiquitinating enzyme 7</fullName>
    </alternativeName>
    <alternativeName>
        <fullName evidence="19">Ubiquitin thioesterase 7</fullName>
    </alternativeName>
    <alternativeName>
        <fullName evidence="18">Ubiquitin-specific-processing protease 7</fullName>
    </alternativeName>
</protein>
<dbReference type="PROSITE" id="PS00972">
    <property type="entry name" value="USP_1"/>
    <property type="match status" value="1"/>
</dbReference>
<dbReference type="Proteomes" id="UP000515154">
    <property type="component" value="Linkage group LG5"/>
</dbReference>
<dbReference type="InterPro" id="IPR018200">
    <property type="entry name" value="USP_CS"/>
</dbReference>
<evidence type="ECO:0000256" key="14">
    <source>
        <dbReference type="ARBA" id="ARBA00022801"/>
    </source>
</evidence>
<keyword evidence="8" id="KW-0158">Chromosome</keyword>
<comment type="catalytic activity">
    <reaction evidence="1">
        <text>Thiol-dependent hydrolysis of ester, thioester, amide, peptide and isopeptide bonds formed by the C-terminal Gly of ubiquitin (a 76-residue protein attached to proteins as an intracellular targeting signal).</text>
        <dbReference type="EC" id="3.4.19.12"/>
    </reaction>
</comment>
<sequence length="1111" mass="128853">MNHVNGKTTDTQEAEQPLLHHQQPQQQPQDVEMESREEETQHHGDTPMNIVNGDIQDSGNRDEEMEEDESRAEAQFQFTIENISKLKETVLSPPCMVRNLPWKIMAMPRINQQADRNNQRSLGFFLQCNADSDSVSWSCNAAAELRILNFLPDGEPFQRKIQHLFYTKENDWGFSHFISWNELLAPESGYVQDDKVIIEVKMVADAPHGVSWDSKKHTGYVGLKNQGATCYMNSLLQTLFFTNELRKAVYLMPTESDDSSKSVPLALQRVFYELQFSDKPVGTKKLTKSFGWETLDSFMQHDVQELCRVLLDNMESKMKGTCVEGTIPKLFEGKMLSYIKCKHVDYGSQRTEPFYDIQLNVKGKKNVLESFKDYVKVETLDGDNKYDAGEHGLQDAEKGVIFLNFPPVLHLQLMRFMYDPVADANIKINDRFEFPERLNLDTFLQKKEKTPANYVLHAVLVHSGDNHGGHYVVYVNPKGDGKWCKFDDDVVSKCTKLEAIDHNFGGQDDDMTVRHCTNAYMLVYIRESLMEDVLQPVSEIDIPEGLKNRLAEERRVEAQKRKERTEAHLYMNVQVVTADHFCGHQGNDLFDPEKTNFRVFKVKKTATLMEFMEMLSENLKYPIEKIRPWPFQCRENQTFRPTILDLEGDINKTVQELAESENPWTVFVETLTPESTSSSLPPFDKKSDVLIFLKLYDPRSKSISYCGHLYVPISTRVAEILPELCRKAGFPPNTPLILYEEVKPNLLERIDVDQYFEKMEEIMDGDIFVFQRDEPDLENYELATAKDYFRDLFYRVEVNFCDKTIPNDPGFTLELSLRMNYDQMANAVAAHLCTDPYLLQFFKTQGYRDGPGNPIRCTFDGTLKELLFYIKPRQPKKLYYQQLSIRINELENKRQIKCIWMNNKLKEEKELVLYPNKNGRVSDLLEEAKKQVEYSEDGSKRLRLLEIISYKIHSIQKEDTLLENLTNTSATAKTYRVEETPKDEVTLAEDEMIIPVAHFHKDLFCTFGTPFLLKVKHNEPFSTVKERIQKKLDVVDKEFEKYKFAVVIMGRQDYITDDGDSDFQLNLSKFLPHQTSGGGLQTRPWLGLDHVNKTPKRSRYNYLEKAIKIHN</sequence>